<evidence type="ECO:0000313" key="2">
    <source>
        <dbReference type="Proteomes" id="UP000297713"/>
    </source>
</evidence>
<comment type="caution">
    <text evidence="1">The sequence shown here is derived from an EMBL/GenBank/DDBJ whole genome shotgun (WGS) entry which is preliminary data.</text>
</comment>
<gene>
    <name evidence="1" type="ORF">A7Q10_03210</name>
</gene>
<name>A0A4Y8PHW2_9BACT</name>
<sequence>MNKSLIFLIFPFLFICGNVTNPQSTAYNTEAIKQKVSDFLYKDLFPEAGEKLTILNIETKRKKNSAEVFVSWRAHLVDDGLHYKPLFHPPSTLDTEEINGAGRFQLKDNSTLDFNAPITKESLKNWHQKLLKVRDLMRQVVTLRCMYFCRHNYGSNTESDLNHALEELHNLSIK</sequence>
<dbReference type="Proteomes" id="UP000297713">
    <property type="component" value="Unassembled WGS sequence"/>
</dbReference>
<keyword evidence="2" id="KW-1185">Reference proteome</keyword>
<dbReference type="OrthoDB" id="192867at2"/>
<dbReference type="AlphaFoldDB" id="A0A4Y8PHW2"/>
<accession>A0A4Y8PHW2</accession>
<dbReference type="EMBL" id="LXQC01000002">
    <property type="protein sequence ID" value="TFE73295.1"/>
    <property type="molecule type" value="Genomic_DNA"/>
</dbReference>
<evidence type="ECO:0000313" key="1">
    <source>
        <dbReference type="EMBL" id="TFE73295.1"/>
    </source>
</evidence>
<proteinExistence type="predicted"/>
<reference evidence="1 2" key="1">
    <citation type="submission" date="2016-05" db="EMBL/GenBank/DDBJ databases">
        <title>Diversity and Homogeneity among Thermoacidophilic Verrucomicrobia Methanotrophs Linked with Geographical Origin.</title>
        <authorList>
            <person name="Erikstad H.-A."/>
            <person name="Smestad N.B."/>
            <person name="Ceballos R.M."/>
            <person name="Birkeland N.-K."/>
        </authorList>
    </citation>
    <scope>NUCLEOTIDE SEQUENCE [LARGE SCALE GENOMIC DNA]</scope>
    <source>
        <strain evidence="1 2">Phi</strain>
    </source>
</reference>
<organism evidence="1 2">
    <name type="scientific">Methylacidiphilum caldifontis</name>
    <dbReference type="NCBI Taxonomy" id="2795386"/>
    <lineage>
        <taxon>Bacteria</taxon>
        <taxon>Pseudomonadati</taxon>
        <taxon>Verrucomicrobiota</taxon>
        <taxon>Methylacidiphilae</taxon>
        <taxon>Methylacidiphilales</taxon>
        <taxon>Methylacidiphilaceae</taxon>
        <taxon>Methylacidiphilum (ex Ratnadevi et al. 2023)</taxon>
    </lineage>
</organism>
<protein>
    <submittedName>
        <fullName evidence="1">Uncharacterized protein</fullName>
    </submittedName>
</protein>